<comment type="caution">
    <text evidence="3">The sequence shown here is derived from an EMBL/GenBank/DDBJ whole genome shotgun (WGS) entry which is preliminary data.</text>
</comment>
<reference evidence="3 4" key="1">
    <citation type="journal article" date="2020" name="BMC Genomics">
        <title>Intraspecific diversification of the crop wild relative Brassica cretica Lam. using demographic model selection.</title>
        <authorList>
            <person name="Kioukis A."/>
            <person name="Michalopoulou V.A."/>
            <person name="Briers L."/>
            <person name="Pirintsos S."/>
            <person name="Studholme D.J."/>
            <person name="Pavlidis P."/>
            <person name="Sarris P.F."/>
        </authorList>
    </citation>
    <scope>NUCLEOTIDE SEQUENCE [LARGE SCALE GENOMIC DNA]</scope>
    <source>
        <strain evidence="4">cv. PFS-1207/04</strain>
    </source>
</reference>
<feature type="domain" description="F-box" evidence="2">
    <location>
        <begin position="34"/>
        <end position="73"/>
    </location>
</feature>
<organism evidence="3 4">
    <name type="scientific">Brassica cretica</name>
    <name type="common">Mustard</name>
    <dbReference type="NCBI Taxonomy" id="69181"/>
    <lineage>
        <taxon>Eukaryota</taxon>
        <taxon>Viridiplantae</taxon>
        <taxon>Streptophyta</taxon>
        <taxon>Embryophyta</taxon>
        <taxon>Tracheophyta</taxon>
        <taxon>Spermatophyta</taxon>
        <taxon>Magnoliopsida</taxon>
        <taxon>eudicotyledons</taxon>
        <taxon>Gunneridae</taxon>
        <taxon>Pentapetalae</taxon>
        <taxon>rosids</taxon>
        <taxon>malvids</taxon>
        <taxon>Brassicales</taxon>
        <taxon>Brassicaceae</taxon>
        <taxon>Brassiceae</taxon>
        <taxon>Brassica</taxon>
    </lineage>
</organism>
<proteinExistence type="predicted"/>
<dbReference type="Pfam" id="PF00646">
    <property type="entry name" value="F-box"/>
    <property type="match status" value="1"/>
</dbReference>
<protein>
    <recommendedName>
        <fullName evidence="2">F-box domain-containing protein</fullName>
    </recommendedName>
</protein>
<dbReference type="Gene3D" id="1.20.1280.50">
    <property type="match status" value="1"/>
</dbReference>
<sequence length="160" mass="18209">MSSCSRTRTKAPRSARIRKNYSPSSSPAKIVADLDDVLLHILSFLPIKTLIKCKRVSKRWRSLITNPDFSNRIVSSKHPLPISGLYLKGTRDIDYRFVSLLDDDDEEVNEQQLSLSSPIRFADHPTPIIKLLRLQSHDEPEDSPPSDHRPRGALSSFRSF</sequence>
<feature type="region of interest" description="Disordered" evidence="1">
    <location>
        <begin position="1"/>
        <end position="26"/>
    </location>
</feature>
<evidence type="ECO:0000256" key="1">
    <source>
        <dbReference type="SAM" id="MobiDB-lite"/>
    </source>
</evidence>
<feature type="region of interest" description="Disordered" evidence="1">
    <location>
        <begin position="137"/>
        <end position="160"/>
    </location>
</feature>
<dbReference type="InterPro" id="IPR001810">
    <property type="entry name" value="F-box_dom"/>
</dbReference>
<keyword evidence="4" id="KW-1185">Reference proteome</keyword>
<dbReference type="EMBL" id="QGKV02000832">
    <property type="protein sequence ID" value="KAF3547363.1"/>
    <property type="molecule type" value="Genomic_DNA"/>
</dbReference>
<evidence type="ECO:0000313" key="3">
    <source>
        <dbReference type="EMBL" id="KAF3547363.1"/>
    </source>
</evidence>
<dbReference type="Proteomes" id="UP000266723">
    <property type="component" value="Unassembled WGS sequence"/>
</dbReference>
<dbReference type="SUPFAM" id="SSF81383">
    <property type="entry name" value="F-box domain"/>
    <property type="match status" value="1"/>
</dbReference>
<dbReference type="InterPro" id="IPR036047">
    <property type="entry name" value="F-box-like_dom_sf"/>
</dbReference>
<feature type="compositionally biased region" description="Basic residues" evidence="1">
    <location>
        <begin position="7"/>
        <end position="19"/>
    </location>
</feature>
<name>A0ABQ7C7V4_BRACR</name>
<accession>A0ABQ7C7V4</accession>
<evidence type="ECO:0000313" key="4">
    <source>
        <dbReference type="Proteomes" id="UP000266723"/>
    </source>
</evidence>
<evidence type="ECO:0000259" key="2">
    <source>
        <dbReference type="SMART" id="SM00256"/>
    </source>
</evidence>
<dbReference type="SMART" id="SM00256">
    <property type="entry name" value="FBOX"/>
    <property type="match status" value="1"/>
</dbReference>
<gene>
    <name evidence="3" type="ORF">DY000_02000330</name>
</gene>